<gene>
    <name evidence="2" type="ORF">PHJA_000527800</name>
</gene>
<dbReference type="AlphaFoldDB" id="A0A830BCM2"/>
<accession>A0A830BCM2</accession>
<evidence type="ECO:0000313" key="2">
    <source>
        <dbReference type="EMBL" id="GFP83842.1"/>
    </source>
</evidence>
<keyword evidence="3" id="KW-1185">Reference proteome</keyword>
<dbReference type="EMBL" id="BMAC01000071">
    <property type="protein sequence ID" value="GFP83842.1"/>
    <property type="molecule type" value="Genomic_DNA"/>
</dbReference>
<organism evidence="2 3">
    <name type="scientific">Phtheirospermum japonicum</name>
    <dbReference type="NCBI Taxonomy" id="374723"/>
    <lineage>
        <taxon>Eukaryota</taxon>
        <taxon>Viridiplantae</taxon>
        <taxon>Streptophyta</taxon>
        <taxon>Embryophyta</taxon>
        <taxon>Tracheophyta</taxon>
        <taxon>Spermatophyta</taxon>
        <taxon>Magnoliopsida</taxon>
        <taxon>eudicotyledons</taxon>
        <taxon>Gunneridae</taxon>
        <taxon>Pentapetalae</taxon>
        <taxon>asterids</taxon>
        <taxon>lamiids</taxon>
        <taxon>Lamiales</taxon>
        <taxon>Orobanchaceae</taxon>
        <taxon>Orobanchaceae incertae sedis</taxon>
        <taxon>Phtheirospermum</taxon>
    </lineage>
</organism>
<name>A0A830BCM2_9LAMI</name>
<evidence type="ECO:0000313" key="3">
    <source>
        <dbReference type="Proteomes" id="UP000653305"/>
    </source>
</evidence>
<feature type="region of interest" description="Disordered" evidence="1">
    <location>
        <begin position="1"/>
        <end position="28"/>
    </location>
</feature>
<comment type="caution">
    <text evidence="2">The sequence shown here is derived from an EMBL/GenBank/DDBJ whole genome shotgun (WGS) entry which is preliminary data.</text>
</comment>
<reference evidence="2" key="1">
    <citation type="submission" date="2020-07" db="EMBL/GenBank/DDBJ databases">
        <title>Ethylene signaling mediates host invasion by parasitic plants.</title>
        <authorList>
            <person name="Yoshida S."/>
        </authorList>
    </citation>
    <scope>NUCLEOTIDE SEQUENCE</scope>
    <source>
        <strain evidence="2">Okayama</strain>
    </source>
</reference>
<protein>
    <submittedName>
        <fullName evidence="2">Uncharacterized protein</fullName>
    </submittedName>
</protein>
<dbReference type="Proteomes" id="UP000653305">
    <property type="component" value="Unassembled WGS sequence"/>
</dbReference>
<evidence type="ECO:0000256" key="1">
    <source>
        <dbReference type="SAM" id="MobiDB-lite"/>
    </source>
</evidence>
<proteinExistence type="predicted"/>
<sequence length="87" mass="10210">MKRDNEALETRLVGDKKQKTDVEPEKIDVNKKEIKQNYRGPFFYTRAKRERTPEERAFLAESVIYMSKKLQEMLAKGKKDASRSDGN</sequence>